<organism evidence="6">
    <name type="scientific">mine drainage metagenome</name>
    <dbReference type="NCBI Taxonomy" id="410659"/>
    <lineage>
        <taxon>unclassified sequences</taxon>
        <taxon>metagenomes</taxon>
        <taxon>ecological metagenomes</taxon>
    </lineage>
</organism>
<keyword evidence="3" id="KW-0255">Endonuclease</keyword>
<keyword evidence="2" id="KW-0540">Nuclease</keyword>
<dbReference type="PANTHER" id="PTHR33992">
    <property type="entry name" value="RIBONUCLEASE P PROTEIN COMPONENT"/>
    <property type="match status" value="1"/>
</dbReference>
<evidence type="ECO:0000256" key="4">
    <source>
        <dbReference type="ARBA" id="ARBA00022801"/>
    </source>
</evidence>
<dbReference type="GO" id="GO:0004526">
    <property type="term" value="F:ribonuclease P activity"/>
    <property type="evidence" value="ECO:0007669"/>
    <property type="project" value="InterPro"/>
</dbReference>
<sequence length="107" mass="11677">MPMRRYQTLKRRADFHRLRRSGRRVETSAFSLFSDRGREGLAPVVGISVSGSVGEAVIRNLVKRRLGAAVQARLAAPAPGRLLLVAKPASASMSYAQLERAVFEAIA</sequence>
<dbReference type="Pfam" id="PF00825">
    <property type="entry name" value="Ribonuclease_P"/>
    <property type="match status" value="1"/>
</dbReference>
<keyword evidence="5" id="KW-0694">RNA-binding</keyword>
<dbReference type="AlphaFoldDB" id="E6PGA4"/>
<dbReference type="InterPro" id="IPR000100">
    <property type="entry name" value="RNase_P"/>
</dbReference>
<accession>E6PGA4</accession>
<evidence type="ECO:0000313" key="6">
    <source>
        <dbReference type="EMBL" id="CBH75492.1"/>
    </source>
</evidence>
<proteinExistence type="predicted"/>
<evidence type="ECO:0000256" key="1">
    <source>
        <dbReference type="ARBA" id="ARBA00022694"/>
    </source>
</evidence>
<dbReference type="GO" id="GO:0000049">
    <property type="term" value="F:tRNA binding"/>
    <property type="evidence" value="ECO:0007669"/>
    <property type="project" value="InterPro"/>
</dbReference>
<evidence type="ECO:0000256" key="2">
    <source>
        <dbReference type="ARBA" id="ARBA00022722"/>
    </source>
</evidence>
<dbReference type="GO" id="GO:0042781">
    <property type="term" value="F:3'-tRNA processing endoribonuclease activity"/>
    <property type="evidence" value="ECO:0007669"/>
    <property type="project" value="TreeGrafter"/>
</dbReference>
<dbReference type="InterPro" id="IPR020568">
    <property type="entry name" value="Ribosomal_Su5_D2-typ_SF"/>
</dbReference>
<reference evidence="6" key="1">
    <citation type="submission" date="2009-10" db="EMBL/GenBank/DDBJ databases">
        <title>Diversity of trophic interactions inside an arsenic-rich microbial ecosystem.</title>
        <authorList>
            <person name="Bertin P.N."/>
            <person name="Heinrich-Salmeron A."/>
            <person name="Pelletier E."/>
            <person name="Goulhen-Chollet F."/>
            <person name="Arsene-Ploetze F."/>
            <person name="Gallien S."/>
            <person name="Calteau A."/>
            <person name="Vallenet D."/>
            <person name="Casiot C."/>
            <person name="Chane-Woon-Ming B."/>
            <person name="Giloteaux L."/>
            <person name="Barakat M."/>
            <person name="Bonnefoy V."/>
            <person name="Bruneel O."/>
            <person name="Chandler M."/>
            <person name="Cleiss J."/>
            <person name="Duran R."/>
            <person name="Elbaz-Poulichet F."/>
            <person name="Fonknechten N."/>
            <person name="Lauga B."/>
            <person name="Mornico D."/>
            <person name="Ortet P."/>
            <person name="Schaeffer C."/>
            <person name="Siguier P."/>
            <person name="Alexander Thil Smith A."/>
            <person name="Van Dorsselaer A."/>
            <person name="Weissenbach J."/>
            <person name="Medigue C."/>
            <person name="Le Paslier D."/>
        </authorList>
    </citation>
    <scope>NUCLEOTIDE SEQUENCE</scope>
</reference>
<comment type="caution">
    <text evidence="6">The sequence shown here is derived from an EMBL/GenBank/DDBJ whole genome shotgun (WGS) entry which is preliminary data.</text>
</comment>
<keyword evidence="1" id="KW-0819">tRNA processing</keyword>
<keyword evidence="4" id="KW-0378">Hydrolase</keyword>
<evidence type="ECO:0000256" key="3">
    <source>
        <dbReference type="ARBA" id="ARBA00022759"/>
    </source>
</evidence>
<dbReference type="InterPro" id="IPR014721">
    <property type="entry name" value="Ribsml_uS5_D2-typ_fold_subgr"/>
</dbReference>
<dbReference type="GO" id="GO:0030677">
    <property type="term" value="C:ribonuclease P complex"/>
    <property type="evidence" value="ECO:0007669"/>
    <property type="project" value="TreeGrafter"/>
</dbReference>
<evidence type="ECO:0000256" key="5">
    <source>
        <dbReference type="ARBA" id="ARBA00022884"/>
    </source>
</evidence>
<protein>
    <submittedName>
        <fullName evidence="6">Ribonuclease P protein component</fullName>
    </submittedName>
</protein>
<dbReference type="SUPFAM" id="SSF54211">
    <property type="entry name" value="Ribosomal protein S5 domain 2-like"/>
    <property type="match status" value="1"/>
</dbReference>
<name>E6PGA4_9ZZZZ</name>
<gene>
    <name evidence="6" type="ORF">CARN1_2663</name>
</gene>
<dbReference type="Gene3D" id="3.30.230.10">
    <property type="match status" value="1"/>
</dbReference>
<dbReference type="PANTHER" id="PTHR33992:SF1">
    <property type="entry name" value="RIBONUCLEASE P PROTEIN COMPONENT"/>
    <property type="match status" value="1"/>
</dbReference>
<dbReference type="NCBIfam" id="TIGR00188">
    <property type="entry name" value="rnpA"/>
    <property type="match status" value="1"/>
</dbReference>
<dbReference type="EMBL" id="CABL01000010">
    <property type="protein sequence ID" value="CBH75492.1"/>
    <property type="molecule type" value="Genomic_DNA"/>
</dbReference>